<dbReference type="Proteomes" id="UP001065549">
    <property type="component" value="Unassembled WGS sequence"/>
</dbReference>
<evidence type="ECO:0000313" key="2">
    <source>
        <dbReference type="EMBL" id="MCU7376957.1"/>
    </source>
</evidence>
<dbReference type="InterPro" id="IPR021139">
    <property type="entry name" value="NYN"/>
</dbReference>
<sequence>MALRLGSLADAQACYTLRPDAVKKICHGTLQLTDLEEKHFTLDVKQKGVDMKIGIDIASLAYKKQVDKIVLISGDSDFVPAAKLARREGIDFVLDPMWVDIKPELFEHIDGLRTFAPNPLKTKKR</sequence>
<name>A0A9J6QTB0_9FIRM</name>
<feature type="domain" description="NYN" evidence="1">
    <location>
        <begin position="38"/>
        <end position="90"/>
    </location>
</feature>
<evidence type="ECO:0000313" key="4">
    <source>
        <dbReference type="Proteomes" id="UP001065549"/>
    </source>
</evidence>
<evidence type="ECO:0000313" key="3">
    <source>
        <dbReference type="EMBL" id="MCU7379506.1"/>
    </source>
</evidence>
<comment type="caution">
    <text evidence="3">The sequence shown here is derived from an EMBL/GenBank/DDBJ whole genome shotgun (WGS) entry which is preliminary data.</text>
</comment>
<dbReference type="Pfam" id="PF01936">
    <property type="entry name" value="NYN"/>
    <property type="match status" value="1"/>
</dbReference>
<dbReference type="RefSeq" id="WP_253020515.1">
    <property type="nucleotide sequence ID" value="NZ_JAJAGH010000005.1"/>
</dbReference>
<keyword evidence="4" id="KW-1185">Reference proteome</keyword>
<dbReference type="AlphaFoldDB" id="A0A9J6QTB0"/>
<evidence type="ECO:0000259" key="1">
    <source>
        <dbReference type="Pfam" id="PF01936"/>
    </source>
</evidence>
<proteinExistence type="predicted"/>
<dbReference type="Gene3D" id="3.40.50.1010">
    <property type="entry name" value="5'-nuclease"/>
    <property type="match status" value="1"/>
</dbReference>
<organism evidence="3 4">
    <name type="scientific">Hominibacterium faecale</name>
    <dbReference type="NCBI Taxonomy" id="2839743"/>
    <lineage>
        <taxon>Bacteria</taxon>
        <taxon>Bacillati</taxon>
        <taxon>Bacillota</taxon>
        <taxon>Clostridia</taxon>
        <taxon>Peptostreptococcales</taxon>
        <taxon>Anaerovoracaceae</taxon>
        <taxon>Hominibacterium</taxon>
    </lineage>
</organism>
<gene>
    <name evidence="2" type="ORF">OBO34_01160</name>
    <name evidence="3" type="ORF">OBO34_14255</name>
</gene>
<dbReference type="EMBL" id="JAOSHN010000001">
    <property type="protein sequence ID" value="MCU7376957.1"/>
    <property type="molecule type" value="Genomic_DNA"/>
</dbReference>
<reference evidence="3" key="1">
    <citation type="submission" date="2022-09" db="EMBL/GenBank/DDBJ databases">
        <title>Culturomic study of gut microbiota in children with autism spectrum disorder.</title>
        <authorList>
            <person name="Efimov B.A."/>
            <person name="Chaplin A.V."/>
            <person name="Sokolova S.R."/>
            <person name="Pikina A.P."/>
            <person name="Korzhanova M."/>
            <person name="Belova V."/>
            <person name="Korostin D."/>
        </authorList>
    </citation>
    <scope>NUCLEOTIDE SEQUENCE</scope>
    <source>
        <strain evidence="3">ASD5510</strain>
    </source>
</reference>
<dbReference type="EMBL" id="JAOSHN010000005">
    <property type="protein sequence ID" value="MCU7379506.1"/>
    <property type="molecule type" value="Genomic_DNA"/>
</dbReference>
<dbReference type="CDD" id="cd18722">
    <property type="entry name" value="PIN_NicB-like"/>
    <property type="match status" value="1"/>
</dbReference>
<protein>
    <submittedName>
        <fullName evidence="3">NYN domain-containing protein</fullName>
    </submittedName>
</protein>
<dbReference type="GO" id="GO:0004540">
    <property type="term" value="F:RNA nuclease activity"/>
    <property type="evidence" value="ECO:0007669"/>
    <property type="project" value="InterPro"/>
</dbReference>
<accession>A0A9J6QTB0</accession>